<dbReference type="Proteomes" id="UP000199205">
    <property type="component" value="Unassembled WGS sequence"/>
</dbReference>
<dbReference type="EMBL" id="FMAF01000014">
    <property type="protein sequence ID" value="SCB41545.1"/>
    <property type="molecule type" value="Genomic_DNA"/>
</dbReference>
<evidence type="ECO:0000256" key="1">
    <source>
        <dbReference type="ARBA" id="ARBA00004651"/>
    </source>
</evidence>
<feature type="region of interest" description="Disordered" evidence="6">
    <location>
        <begin position="1"/>
        <end position="23"/>
    </location>
</feature>
<keyword evidence="4 7" id="KW-1133">Transmembrane helix</keyword>
<protein>
    <submittedName>
        <fullName evidence="9">Cytochrome b</fullName>
    </submittedName>
</protein>
<dbReference type="AlphaFoldDB" id="A0A1C3WNN7"/>
<name>A0A1C3WNN7_9HYPH</name>
<evidence type="ECO:0000256" key="5">
    <source>
        <dbReference type="ARBA" id="ARBA00023136"/>
    </source>
</evidence>
<evidence type="ECO:0000256" key="7">
    <source>
        <dbReference type="SAM" id="Phobius"/>
    </source>
</evidence>
<evidence type="ECO:0000256" key="4">
    <source>
        <dbReference type="ARBA" id="ARBA00022989"/>
    </source>
</evidence>
<dbReference type="PANTHER" id="PTHR30485">
    <property type="entry name" value="NI/FE-HYDROGENASE 1 B-TYPE CYTOCHROME SUBUNIT"/>
    <property type="match status" value="1"/>
</dbReference>
<dbReference type="Pfam" id="PF01292">
    <property type="entry name" value="Ni_hydr_CYTB"/>
    <property type="match status" value="1"/>
</dbReference>
<feature type="domain" description="Cytochrome b561 bacterial/Ni-hydrogenase" evidence="8">
    <location>
        <begin position="33"/>
        <end position="208"/>
    </location>
</feature>
<evidence type="ECO:0000313" key="9">
    <source>
        <dbReference type="EMBL" id="SCB41545.1"/>
    </source>
</evidence>
<keyword evidence="5 7" id="KW-0472">Membrane</keyword>
<feature type="transmembrane region" description="Helical" evidence="7">
    <location>
        <begin position="39"/>
        <end position="55"/>
    </location>
</feature>
<sequence length="255" mass="27305">MSEQRSAYKPYSQPPAEHSGKTSSAKGDVVRAWDLPTRLLKWSLVALILVAWVSSGFNDPDMTVHKAAGYGVLVLVVYRALWGVFGSSTARFSGFVRSPAAVWTYLKALRLNRAGRYLGHNPAGGLMVIGLIVVCGVQVLLGMFSSDGVTASGPFAGLVGDTVSSWAASIHAAWFYFAILALAGLHIVANFYYQFVKRENLIGAMITGRKRREAYVDHKEATGGSLPVAAVCLLTAFGLVYGTVTLFGGSFFASI</sequence>
<feature type="transmembrane region" description="Helical" evidence="7">
    <location>
        <begin position="173"/>
        <end position="193"/>
    </location>
</feature>
<dbReference type="GO" id="GO:0020037">
    <property type="term" value="F:heme binding"/>
    <property type="evidence" value="ECO:0007669"/>
    <property type="project" value="TreeGrafter"/>
</dbReference>
<dbReference type="Gene3D" id="1.20.950.20">
    <property type="entry name" value="Transmembrane di-heme cytochromes, Chain C"/>
    <property type="match status" value="1"/>
</dbReference>
<dbReference type="GO" id="GO:0022904">
    <property type="term" value="P:respiratory electron transport chain"/>
    <property type="evidence" value="ECO:0007669"/>
    <property type="project" value="InterPro"/>
</dbReference>
<proteinExistence type="predicted"/>
<dbReference type="PANTHER" id="PTHR30485:SF2">
    <property type="entry name" value="BLL0597 PROTEIN"/>
    <property type="match status" value="1"/>
</dbReference>
<dbReference type="SUPFAM" id="SSF81342">
    <property type="entry name" value="Transmembrane di-heme cytochromes"/>
    <property type="match status" value="1"/>
</dbReference>
<evidence type="ECO:0000313" key="10">
    <source>
        <dbReference type="Proteomes" id="UP000199205"/>
    </source>
</evidence>
<keyword evidence="2" id="KW-1003">Cell membrane</keyword>
<reference evidence="10" key="1">
    <citation type="submission" date="2016-08" db="EMBL/GenBank/DDBJ databases">
        <authorList>
            <person name="Varghese N."/>
            <person name="Submissions Spin"/>
        </authorList>
    </citation>
    <scope>NUCLEOTIDE SEQUENCE [LARGE SCALE GENOMIC DNA]</scope>
    <source>
        <strain evidence="10">P1-7</strain>
    </source>
</reference>
<feature type="transmembrane region" description="Helical" evidence="7">
    <location>
        <begin position="228"/>
        <end position="253"/>
    </location>
</feature>
<dbReference type="GO" id="GO:0005886">
    <property type="term" value="C:plasma membrane"/>
    <property type="evidence" value="ECO:0007669"/>
    <property type="project" value="UniProtKB-SubCell"/>
</dbReference>
<dbReference type="GO" id="GO:0009055">
    <property type="term" value="F:electron transfer activity"/>
    <property type="evidence" value="ECO:0007669"/>
    <property type="project" value="InterPro"/>
</dbReference>
<evidence type="ECO:0000256" key="2">
    <source>
        <dbReference type="ARBA" id="ARBA00022475"/>
    </source>
</evidence>
<evidence type="ECO:0000256" key="3">
    <source>
        <dbReference type="ARBA" id="ARBA00022692"/>
    </source>
</evidence>
<evidence type="ECO:0000256" key="6">
    <source>
        <dbReference type="SAM" id="MobiDB-lite"/>
    </source>
</evidence>
<keyword evidence="3 7" id="KW-0812">Transmembrane</keyword>
<comment type="subcellular location">
    <subcellularLocation>
        <location evidence="1">Cell membrane</location>
        <topology evidence="1">Multi-pass membrane protein</topology>
    </subcellularLocation>
</comment>
<evidence type="ECO:0000259" key="8">
    <source>
        <dbReference type="Pfam" id="PF01292"/>
    </source>
</evidence>
<dbReference type="InterPro" id="IPR051542">
    <property type="entry name" value="Hydrogenase_cytochrome"/>
</dbReference>
<feature type="transmembrane region" description="Helical" evidence="7">
    <location>
        <begin position="67"/>
        <end position="85"/>
    </location>
</feature>
<gene>
    <name evidence="9" type="ORF">GA0061101_11421</name>
</gene>
<dbReference type="InterPro" id="IPR016174">
    <property type="entry name" value="Di-haem_cyt_TM"/>
</dbReference>
<dbReference type="RefSeq" id="WP_092575206.1">
    <property type="nucleotide sequence ID" value="NZ_FMAF01000014.1"/>
</dbReference>
<dbReference type="OrthoDB" id="196472at2"/>
<organism evidence="9 10">
    <name type="scientific">Rhizobium lusitanum</name>
    <dbReference type="NCBI Taxonomy" id="293958"/>
    <lineage>
        <taxon>Bacteria</taxon>
        <taxon>Pseudomonadati</taxon>
        <taxon>Pseudomonadota</taxon>
        <taxon>Alphaproteobacteria</taxon>
        <taxon>Hyphomicrobiales</taxon>
        <taxon>Rhizobiaceae</taxon>
        <taxon>Rhizobium/Agrobacterium group</taxon>
        <taxon>Rhizobium</taxon>
    </lineage>
</organism>
<dbReference type="InterPro" id="IPR011577">
    <property type="entry name" value="Cyt_b561_bac/Ni-Hgenase"/>
</dbReference>
<feature type="transmembrane region" description="Helical" evidence="7">
    <location>
        <begin position="123"/>
        <end position="144"/>
    </location>
</feature>
<accession>A0A1C3WNN7</accession>